<keyword evidence="2" id="KW-0812">Transmembrane</keyword>
<organism evidence="3 4">
    <name type="scientific">Ensete ventricosum</name>
    <name type="common">Abyssinian banana</name>
    <name type="synonym">Musa ensete</name>
    <dbReference type="NCBI Taxonomy" id="4639"/>
    <lineage>
        <taxon>Eukaryota</taxon>
        <taxon>Viridiplantae</taxon>
        <taxon>Streptophyta</taxon>
        <taxon>Embryophyta</taxon>
        <taxon>Tracheophyta</taxon>
        <taxon>Spermatophyta</taxon>
        <taxon>Magnoliopsida</taxon>
        <taxon>Liliopsida</taxon>
        <taxon>Zingiberales</taxon>
        <taxon>Musaceae</taxon>
        <taxon>Ensete</taxon>
    </lineage>
</organism>
<protein>
    <submittedName>
        <fullName evidence="3">Uncharacterized protein</fullName>
    </submittedName>
</protein>
<keyword evidence="2" id="KW-0472">Membrane</keyword>
<comment type="caution">
    <text evidence="3">The sequence shown here is derived from an EMBL/GenBank/DDBJ whole genome shotgun (WGS) entry which is preliminary data.</text>
</comment>
<reference evidence="3 4" key="1">
    <citation type="journal article" date="2014" name="Agronomy (Basel)">
        <title>A Draft Genome Sequence for Ensete ventricosum, the Drought-Tolerant Tree Against Hunger.</title>
        <authorList>
            <person name="Harrison J."/>
            <person name="Moore K.A."/>
            <person name="Paszkiewicz K."/>
            <person name="Jones T."/>
            <person name="Grant M."/>
            <person name="Ambacheew D."/>
            <person name="Muzemil S."/>
            <person name="Studholme D.J."/>
        </authorList>
    </citation>
    <scope>NUCLEOTIDE SEQUENCE [LARGE SCALE GENOMIC DNA]</scope>
</reference>
<proteinExistence type="predicted"/>
<evidence type="ECO:0000313" key="4">
    <source>
        <dbReference type="Proteomes" id="UP000287651"/>
    </source>
</evidence>
<feature type="compositionally biased region" description="Basic and acidic residues" evidence="1">
    <location>
        <begin position="221"/>
        <end position="230"/>
    </location>
</feature>
<accession>A0A426YE75</accession>
<sequence>MDLNVLCKKPRKPSGKSAPAAGPESTQPEVEVIHAETLAKRPVGSSVPDQVRKDDEGYYVLQMVDWTPRGSSATMQAQWPNISYQAKAWDNPEATTEFSRGVLHPTLAKDLHTLPSEVLIARAVKQIMLVSHTLGLIIFAFFSLSFMKEQRADRRKADDKLLKLMRNESLKAELPGKSITDYKQSVRFGWGLRWIGQVSYEYGYRVALARFQARYPDLEVDNKPFTKQPEDSSVPMKTHQEFDDSIPPEE</sequence>
<keyword evidence="2" id="KW-1133">Transmembrane helix</keyword>
<name>A0A426YE75_ENSVE</name>
<gene>
    <name evidence="3" type="ORF">B296_00040613</name>
</gene>
<dbReference type="EMBL" id="AMZH03012976">
    <property type="protein sequence ID" value="RRT50059.1"/>
    <property type="molecule type" value="Genomic_DNA"/>
</dbReference>
<feature type="region of interest" description="Disordered" evidence="1">
    <location>
        <begin position="1"/>
        <end position="29"/>
    </location>
</feature>
<feature type="transmembrane region" description="Helical" evidence="2">
    <location>
        <begin position="127"/>
        <end position="147"/>
    </location>
</feature>
<feature type="region of interest" description="Disordered" evidence="1">
    <location>
        <begin position="221"/>
        <end position="250"/>
    </location>
</feature>
<evidence type="ECO:0000313" key="3">
    <source>
        <dbReference type="EMBL" id="RRT50059.1"/>
    </source>
</evidence>
<dbReference type="Proteomes" id="UP000287651">
    <property type="component" value="Unassembled WGS sequence"/>
</dbReference>
<evidence type="ECO:0000256" key="2">
    <source>
        <dbReference type="SAM" id="Phobius"/>
    </source>
</evidence>
<evidence type="ECO:0000256" key="1">
    <source>
        <dbReference type="SAM" id="MobiDB-lite"/>
    </source>
</evidence>
<dbReference type="AlphaFoldDB" id="A0A426YE75"/>